<evidence type="ECO:0000256" key="1">
    <source>
        <dbReference type="SAM" id="MobiDB-lite"/>
    </source>
</evidence>
<organism evidence="2 3">
    <name type="scientific">Aspergillus keveii</name>
    <dbReference type="NCBI Taxonomy" id="714993"/>
    <lineage>
        <taxon>Eukaryota</taxon>
        <taxon>Fungi</taxon>
        <taxon>Dikarya</taxon>
        <taxon>Ascomycota</taxon>
        <taxon>Pezizomycotina</taxon>
        <taxon>Eurotiomycetes</taxon>
        <taxon>Eurotiomycetidae</taxon>
        <taxon>Eurotiales</taxon>
        <taxon>Aspergillaceae</taxon>
        <taxon>Aspergillus</taxon>
        <taxon>Aspergillus subgen. Nidulantes</taxon>
    </lineage>
</organism>
<reference evidence="2 3" key="1">
    <citation type="submission" date="2024-07" db="EMBL/GenBank/DDBJ databases">
        <title>Section-level genome sequencing and comparative genomics of Aspergillus sections Usti and Cavernicolus.</title>
        <authorList>
            <consortium name="Lawrence Berkeley National Laboratory"/>
            <person name="Nybo J.L."/>
            <person name="Vesth T.C."/>
            <person name="Theobald S."/>
            <person name="Frisvad J.C."/>
            <person name="Larsen T.O."/>
            <person name="Kjaerboelling I."/>
            <person name="Rothschild-Mancinelli K."/>
            <person name="Lyhne E.K."/>
            <person name="Kogle M.E."/>
            <person name="Barry K."/>
            <person name="Clum A."/>
            <person name="Na H."/>
            <person name="Ledsgaard L."/>
            <person name="Lin J."/>
            <person name="Lipzen A."/>
            <person name="Kuo A."/>
            <person name="Riley R."/>
            <person name="Mondo S."/>
            <person name="Labutti K."/>
            <person name="Haridas S."/>
            <person name="Pangalinan J."/>
            <person name="Salamov A.A."/>
            <person name="Simmons B.A."/>
            <person name="Magnuson J.K."/>
            <person name="Chen J."/>
            <person name="Drula E."/>
            <person name="Henrissat B."/>
            <person name="Wiebenga A."/>
            <person name="Lubbers R.J."/>
            <person name="Gomes A.C."/>
            <person name="Makela M.R."/>
            <person name="Stajich J."/>
            <person name="Grigoriev I.V."/>
            <person name="Mortensen U.H."/>
            <person name="De Vries R.P."/>
            <person name="Baker S.E."/>
            <person name="Andersen M.R."/>
        </authorList>
    </citation>
    <scope>NUCLEOTIDE SEQUENCE [LARGE SCALE GENOMIC DNA]</scope>
    <source>
        <strain evidence="2 3">CBS 209.92</strain>
    </source>
</reference>
<protein>
    <submittedName>
        <fullName evidence="2">Uncharacterized protein</fullName>
    </submittedName>
</protein>
<keyword evidence="3" id="KW-1185">Reference proteome</keyword>
<name>A0ABR4FQK7_9EURO</name>
<proteinExistence type="predicted"/>
<dbReference type="EMBL" id="JBFTWV010000148">
    <property type="protein sequence ID" value="KAL2785307.1"/>
    <property type="molecule type" value="Genomic_DNA"/>
</dbReference>
<feature type="region of interest" description="Disordered" evidence="1">
    <location>
        <begin position="1"/>
        <end position="24"/>
    </location>
</feature>
<sequence>MSFGYLAGSLAADWPSSPKTSRSQPKAYGLLLFRSFEQLDVFGLFEAPSLLTLRRT</sequence>
<accession>A0ABR4FQK7</accession>
<dbReference type="Proteomes" id="UP001610563">
    <property type="component" value="Unassembled WGS sequence"/>
</dbReference>
<evidence type="ECO:0000313" key="3">
    <source>
        <dbReference type="Proteomes" id="UP001610563"/>
    </source>
</evidence>
<gene>
    <name evidence="2" type="ORF">BJX66DRAFT_315086</name>
</gene>
<comment type="caution">
    <text evidence="2">The sequence shown here is derived from an EMBL/GenBank/DDBJ whole genome shotgun (WGS) entry which is preliminary data.</text>
</comment>
<evidence type="ECO:0000313" key="2">
    <source>
        <dbReference type="EMBL" id="KAL2785307.1"/>
    </source>
</evidence>